<dbReference type="SUPFAM" id="SSF48264">
    <property type="entry name" value="Cytochrome P450"/>
    <property type="match status" value="1"/>
</dbReference>
<dbReference type="InterPro" id="IPR001128">
    <property type="entry name" value="Cyt_P450"/>
</dbReference>
<dbReference type="InterPro" id="IPR036396">
    <property type="entry name" value="Cyt_P450_sf"/>
</dbReference>
<evidence type="ECO:0000256" key="4">
    <source>
        <dbReference type="ARBA" id="ARBA00023002"/>
    </source>
</evidence>
<keyword evidence="3 7" id="KW-0479">Metal-binding</keyword>
<dbReference type="PRINTS" id="PR00385">
    <property type="entry name" value="P450"/>
</dbReference>
<comment type="caution">
    <text evidence="9">The sequence shown here is derived from an EMBL/GenBank/DDBJ whole genome shotgun (WGS) entry which is preliminary data.</text>
</comment>
<evidence type="ECO:0000256" key="2">
    <source>
        <dbReference type="ARBA" id="ARBA00022617"/>
    </source>
</evidence>
<dbReference type="CDD" id="cd11051">
    <property type="entry name" value="CYP59-like"/>
    <property type="match status" value="1"/>
</dbReference>
<dbReference type="OrthoDB" id="10029320at2759"/>
<organism evidence="9 10">
    <name type="scientific">Plectosphaerella cucumerina</name>
    <dbReference type="NCBI Taxonomy" id="40658"/>
    <lineage>
        <taxon>Eukaryota</taxon>
        <taxon>Fungi</taxon>
        <taxon>Dikarya</taxon>
        <taxon>Ascomycota</taxon>
        <taxon>Pezizomycotina</taxon>
        <taxon>Sordariomycetes</taxon>
        <taxon>Hypocreomycetidae</taxon>
        <taxon>Glomerellales</taxon>
        <taxon>Plectosphaerellaceae</taxon>
        <taxon>Plectosphaerella</taxon>
    </lineage>
</organism>
<keyword evidence="2 7" id="KW-0349">Heme</keyword>
<keyword evidence="8" id="KW-1133">Transmembrane helix</keyword>
<dbReference type="InterPro" id="IPR050196">
    <property type="entry name" value="Cytochrome_P450_Monoox"/>
</dbReference>
<dbReference type="GO" id="GO:0005506">
    <property type="term" value="F:iron ion binding"/>
    <property type="evidence" value="ECO:0007669"/>
    <property type="project" value="InterPro"/>
</dbReference>
<evidence type="ECO:0000256" key="7">
    <source>
        <dbReference type="PIRSR" id="PIRSR602401-1"/>
    </source>
</evidence>
<accession>A0A8K0TQN7</accession>
<evidence type="ECO:0000256" key="6">
    <source>
        <dbReference type="ARBA" id="ARBA00023033"/>
    </source>
</evidence>
<evidence type="ECO:0000313" key="10">
    <source>
        <dbReference type="Proteomes" id="UP000813385"/>
    </source>
</evidence>
<gene>
    <name evidence="9" type="ORF">B0T11DRAFT_272127</name>
</gene>
<evidence type="ECO:0000256" key="1">
    <source>
        <dbReference type="ARBA" id="ARBA00010617"/>
    </source>
</evidence>
<dbReference type="EMBL" id="JAGPXD010000001">
    <property type="protein sequence ID" value="KAH7376330.1"/>
    <property type="molecule type" value="Genomic_DNA"/>
</dbReference>
<evidence type="ECO:0000313" key="9">
    <source>
        <dbReference type="EMBL" id="KAH7376330.1"/>
    </source>
</evidence>
<keyword evidence="10" id="KW-1185">Reference proteome</keyword>
<keyword evidence="8" id="KW-0812">Transmembrane</keyword>
<dbReference type="Pfam" id="PF00067">
    <property type="entry name" value="p450"/>
    <property type="match status" value="1"/>
</dbReference>
<sequence length="546" mass="61267">MAFSIMPSSLYLRALMLVPVAILARGILELIRVRRRFRRLVADAGVKTLPGHSLIFGHFITVGKVMAKYPTNIAGHSMPLCVLREYPELAKQGFAYIDIWPVTMPMFAAFHPDVIVQFCQEPSRPKHSLMADEFRPLTKLLDLVNSEGAFWKKWRSAFNPGFAAQNVMALVPAFVEEALIFKAYLEDAARSGETIALEDRAMLATCDVISRAVLGVSLGIQHGNSKFFAALKKAVALIVTDWSPPMWSRILNPLRYPLLWHYNRVMRNELRPLIEKQLLDNERAEGPKTINSLAIRAYVKEAGGTLQPGYIDPEFLDITVEQLKIFLFAGHDTTATTLCFAWHMLHHHPESLERIRAEHDAVFGPDPAAAATLITETPTLLNQLTYTSAVIKETLRLYPPVGSVREGAPDFFLVNPATGERRLPTDGFMLFSCSKALQRNAEFWDEPDAWRPSRWLGDEPATHRKNAYRPFELGQRSCIGQELALTELRMLLALTSRDLDIVPVYGPDDPVVFGSQAYQVNLPKEITAHPARGLPAKVRLRKVPVA</sequence>
<keyword evidence="8" id="KW-0472">Membrane</keyword>
<evidence type="ECO:0000256" key="8">
    <source>
        <dbReference type="SAM" id="Phobius"/>
    </source>
</evidence>
<evidence type="ECO:0000256" key="3">
    <source>
        <dbReference type="ARBA" id="ARBA00022723"/>
    </source>
</evidence>
<dbReference type="GO" id="GO:0016705">
    <property type="term" value="F:oxidoreductase activity, acting on paired donors, with incorporation or reduction of molecular oxygen"/>
    <property type="evidence" value="ECO:0007669"/>
    <property type="project" value="InterPro"/>
</dbReference>
<dbReference type="Gene3D" id="1.10.630.10">
    <property type="entry name" value="Cytochrome P450"/>
    <property type="match status" value="1"/>
</dbReference>
<feature type="binding site" description="axial binding residue" evidence="7">
    <location>
        <position position="478"/>
    </location>
    <ligand>
        <name>heme</name>
        <dbReference type="ChEBI" id="CHEBI:30413"/>
    </ligand>
    <ligandPart>
        <name>Fe</name>
        <dbReference type="ChEBI" id="CHEBI:18248"/>
    </ligandPart>
</feature>
<protein>
    <submittedName>
        <fullName evidence="9">Cytochrome P450</fullName>
    </submittedName>
</protein>
<feature type="transmembrane region" description="Helical" evidence="8">
    <location>
        <begin position="12"/>
        <end position="31"/>
    </location>
</feature>
<dbReference type="GO" id="GO:0020037">
    <property type="term" value="F:heme binding"/>
    <property type="evidence" value="ECO:0007669"/>
    <property type="project" value="InterPro"/>
</dbReference>
<dbReference type="PANTHER" id="PTHR24291:SF50">
    <property type="entry name" value="BIFUNCTIONAL ALBAFLAVENONE MONOOXYGENASE_TERPENE SYNTHASE"/>
    <property type="match status" value="1"/>
</dbReference>
<dbReference type="PRINTS" id="PR00463">
    <property type="entry name" value="EP450I"/>
</dbReference>
<name>A0A8K0TQN7_9PEZI</name>
<keyword evidence="5 7" id="KW-0408">Iron</keyword>
<keyword evidence="6" id="KW-0503">Monooxygenase</keyword>
<keyword evidence="4" id="KW-0560">Oxidoreductase</keyword>
<dbReference type="PANTHER" id="PTHR24291">
    <property type="entry name" value="CYTOCHROME P450 FAMILY 4"/>
    <property type="match status" value="1"/>
</dbReference>
<evidence type="ECO:0000256" key="5">
    <source>
        <dbReference type="ARBA" id="ARBA00023004"/>
    </source>
</evidence>
<dbReference type="GO" id="GO:0004497">
    <property type="term" value="F:monooxygenase activity"/>
    <property type="evidence" value="ECO:0007669"/>
    <property type="project" value="UniProtKB-KW"/>
</dbReference>
<dbReference type="Proteomes" id="UP000813385">
    <property type="component" value="Unassembled WGS sequence"/>
</dbReference>
<comment type="similarity">
    <text evidence="1">Belongs to the cytochrome P450 family.</text>
</comment>
<reference evidence="9" key="1">
    <citation type="journal article" date="2021" name="Nat. Commun.">
        <title>Genetic determinants of endophytism in the Arabidopsis root mycobiome.</title>
        <authorList>
            <person name="Mesny F."/>
            <person name="Miyauchi S."/>
            <person name="Thiergart T."/>
            <person name="Pickel B."/>
            <person name="Atanasova L."/>
            <person name="Karlsson M."/>
            <person name="Huettel B."/>
            <person name="Barry K.W."/>
            <person name="Haridas S."/>
            <person name="Chen C."/>
            <person name="Bauer D."/>
            <person name="Andreopoulos W."/>
            <person name="Pangilinan J."/>
            <person name="LaButti K."/>
            <person name="Riley R."/>
            <person name="Lipzen A."/>
            <person name="Clum A."/>
            <person name="Drula E."/>
            <person name="Henrissat B."/>
            <person name="Kohler A."/>
            <person name="Grigoriev I.V."/>
            <person name="Martin F.M."/>
            <person name="Hacquard S."/>
        </authorList>
    </citation>
    <scope>NUCLEOTIDE SEQUENCE</scope>
    <source>
        <strain evidence="9">MPI-CAGE-AT-0016</strain>
    </source>
</reference>
<dbReference type="InterPro" id="IPR002401">
    <property type="entry name" value="Cyt_P450_E_grp-I"/>
</dbReference>
<comment type="cofactor">
    <cofactor evidence="7">
        <name>heme</name>
        <dbReference type="ChEBI" id="CHEBI:30413"/>
    </cofactor>
</comment>
<dbReference type="AlphaFoldDB" id="A0A8K0TQN7"/>
<proteinExistence type="inferred from homology"/>